<keyword evidence="1" id="KW-0732">Signal</keyword>
<feature type="signal peptide" evidence="1">
    <location>
        <begin position="1"/>
        <end position="31"/>
    </location>
</feature>
<reference evidence="2" key="1">
    <citation type="journal article" date="2014" name="Int. J. Syst. Evol. Microbiol.">
        <title>Complete genome sequence of Corynebacterium casei LMG S-19264T (=DSM 44701T), isolated from a smear-ripened cheese.</title>
        <authorList>
            <consortium name="US DOE Joint Genome Institute (JGI-PGF)"/>
            <person name="Walter F."/>
            <person name="Albersmeier A."/>
            <person name="Kalinowski J."/>
            <person name="Ruckert C."/>
        </authorList>
    </citation>
    <scope>NUCLEOTIDE SEQUENCE</scope>
    <source>
        <strain evidence="2">CGMCC 4.7368</strain>
    </source>
</reference>
<proteinExistence type="predicted"/>
<evidence type="ECO:0000313" key="3">
    <source>
        <dbReference type="Proteomes" id="UP000646523"/>
    </source>
</evidence>
<feature type="chain" id="PRO_5037020525" description="Secreted protein" evidence="1">
    <location>
        <begin position="32"/>
        <end position="161"/>
    </location>
</feature>
<comment type="caution">
    <text evidence="2">The sequence shown here is derived from an EMBL/GenBank/DDBJ whole genome shotgun (WGS) entry which is preliminary data.</text>
</comment>
<protein>
    <recommendedName>
        <fullName evidence="4">Secreted protein</fullName>
    </recommendedName>
</protein>
<reference evidence="2" key="2">
    <citation type="submission" date="2020-09" db="EMBL/GenBank/DDBJ databases">
        <authorList>
            <person name="Sun Q."/>
            <person name="Zhou Y."/>
        </authorList>
    </citation>
    <scope>NUCLEOTIDE SEQUENCE</scope>
    <source>
        <strain evidence="2">CGMCC 4.7368</strain>
    </source>
</reference>
<dbReference type="RefSeq" id="WP_189123255.1">
    <property type="nucleotide sequence ID" value="NZ_BMNH01000003.1"/>
</dbReference>
<name>A0A917YRD6_9ACTN</name>
<keyword evidence="3" id="KW-1185">Reference proteome</keyword>
<evidence type="ECO:0000256" key="1">
    <source>
        <dbReference type="SAM" id="SignalP"/>
    </source>
</evidence>
<evidence type="ECO:0008006" key="4">
    <source>
        <dbReference type="Google" id="ProtNLM"/>
    </source>
</evidence>
<accession>A0A917YRD6</accession>
<sequence length="161" mass="17712">MRTHSRLRRTTVTMLALAGLLANVTPADATAADSLGLSCGPNNGAGLNPYAYVPENERVRVARRGYDDGSTEVVNLYRSANIEYNGARIWWVWGTGLSAGDKISLDWSDDGTHSWWACHGTVTAGHTTWSTRAVDKAGSRKFRACVKPYNRAWACTWGWHP</sequence>
<evidence type="ECO:0000313" key="2">
    <source>
        <dbReference type="EMBL" id="GGO64791.1"/>
    </source>
</evidence>
<organism evidence="2 3">
    <name type="scientific">Nonomuraea cavernae</name>
    <dbReference type="NCBI Taxonomy" id="2045107"/>
    <lineage>
        <taxon>Bacteria</taxon>
        <taxon>Bacillati</taxon>
        <taxon>Actinomycetota</taxon>
        <taxon>Actinomycetes</taxon>
        <taxon>Streptosporangiales</taxon>
        <taxon>Streptosporangiaceae</taxon>
        <taxon>Nonomuraea</taxon>
    </lineage>
</organism>
<gene>
    <name evidence="2" type="ORF">GCM10012289_14960</name>
</gene>
<dbReference type="AlphaFoldDB" id="A0A917YRD6"/>
<dbReference type="Proteomes" id="UP000646523">
    <property type="component" value="Unassembled WGS sequence"/>
</dbReference>
<dbReference type="EMBL" id="BMNH01000003">
    <property type="protein sequence ID" value="GGO64791.1"/>
    <property type="molecule type" value="Genomic_DNA"/>
</dbReference>